<dbReference type="InterPro" id="IPR036866">
    <property type="entry name" value="RibonucZ/Hydroxyglut_hydro"/>
</dbReference>
<dbReference type="AlphaFoldDB" id="A0A1M5IA36"/>
<sequence>MQYDLFTSVPAFRLISLSSGSSGNCYYLGTSKYGILIDAGIGMRTLKKYLRDYGVAMETIIAVLVTHDHGDHIKSISGLGGKLNIPVYATETVHFGIERSKYLESSISASRRVIEKNMPFSIKDFQITAFDVPHDTIENVGYQIKIGEKTVVLITDVGRITPTIEEFAKTANHLIIEANYDEEMLLNGRYPQHLKQRITSGMGHLSNRLTGELLTSIYSNQLDEVWLCHLSQDNNHPELAYKTVEIALKEKGISVGKDIVLKTLSRGKPSGLREF</sequence>
<gene>
    <name evidence="2" type="ORF">SAMN05444362_1195</name>
</gene>
<evidence type="ECO:0000259" key="1">
    <source>
        <dbReference type="SMART" id="SM00849"/>
    </source>
</evidence>
<reference evidence="3" key="1">
    <citation type="submission" date="2016-11" db="EMBL/GenBank/DDBJ databases">
        <authorList>
            <person name="Varghese N."/>
            <person name="Submissions S."/>
        </authorList>
    </citation>
    <scope>NUCLEOTIDE SEQUENCE [LARGE SCALE GENOMIC DNA]</scope>
    <source>
        <strain evidence="3">DSM 27370</strain>
    </source>
</reference>
<evidence type="ECO:0000313" key="3">
    <source>
        <dbReference type="Proteomes" id="UP000184480"/>
    </source>
</evidence>
<dbReference type="PANTHER" id="PTHR47619:SF1">
    <property type="entry name" value="EXODEOXYRIBONUCLEASE WALJ"/>
    <property type="match status" value="1"/>
</dbReference>
<dbReference type="InterPro" id="IPR052533">
    <property type="entry name" value="WalJ/YycJ-like"/>
</dbReference>
<protein>
    <submittedName>
        <fullName evidence="2">Phosphoribosyl 1,2-cyclic phosphodiesterase</fullName>
    </submittedName>
</protein>
<accession>A0A1M5IA36</accession>
<dbReference type="Proteomes" id="UP000184480">
    <property type="component" value="Unassembled WGS sequence"/>
</dbReference>
<keyword evidence="3" id="KW-1185">Reference proteome</keyword>
<dbReference type="PANTHER" id="PTHR47619">
    <property type="entry name" value="METALLO-HYDROLASE YYCJ-RELATED"/>
    <property type="match status" value="1"/>
</dbReference>
<proteinExistence type="predicted"/>
<feature type="domain" description="Metallo-beta-lactamase" evidence="1">
    <location>
        <begin position="22"/>
        <end position="189"/>
    </location>
</feature>
<dbReference type="InterPro" id="IPR001279">
    <property type="entry name" value="Metallo-B-lactamas"/>
</dbReference>
<dbReference type="SUPFAM" id="SSF56281">
    <property type="entry name" value="Metallo-hydrolase/oxidoreductase"/>
    <property type="match status" value="1"/>
</dbReference>
<dbReference type="Pfam" id="PF12706">
    <property type="entry name" value="Lactamase_B_2"/>
    <property type="match status" value="1"/>
</dbReference>
<evidence type="ECO:0000313" key="2">
    <source>
        <dbReference type="EMBL" id="SHG25166.1"/>
    </source>
</evidence>
<dbReference type="RefSeq" id="WP_062178777.1">
    <property type="nucleotide sequence ID" value="NZ_BBXL01000005.1"/>
</dbReference>
<name>A0A1M5IA36_9BACT</name>
<dbReference type="OrthoDB" id="9781189at2"/>
<dbReference type="EMBL" id="FQUC01000019">
    <property type="protein sequence ID" value="SHG25166.1"/>
    <property type="molecule type" value="Genomic_DNA"/>
</dbReference>
<dbReference type="SMART" id="SM00849">
    <property type="entry name" value="Lactamase_B"/>
    <property type="match status" value="1"/>
</dbReference>
<dbReference type="Gene3D" id="3.60.15.10">
    <property type="entry name" value="Ribonuclease Z/Hydroxyacylglutathione hydrolase-like"/>
    <property type="match status" value="1"/>
</dbReference>
<organism evidence="2 3">
    <name type="scientific">Dysgonomonas macrotermitis</name>
    <dbReference type="NCBI Taxonomy" id="1346286"/>
    <lineage>
        <taxon>Bacteria</taxon>
        <taxon>Pseudomonadati</taxon>
        <taxon>Bacteroidota</taxon>
        <taxon>Bacteroidia</taxon>
        <taxon>Bacteroidales</taxon>
        <taxon>Dysgonomonadaceae</taxon>
        <taxon>Dysgonomonas</taxon>
    </lineage>
</organism>